<evidence type="ECO:0000313" key="3">
    <source>
        <dbReference type="Proteomes" id="UP001396334"/>
    </source>
</evidence>
<dbReference type="EMBL" id="JBBPBN010000043">
    <property type="protein sequence ID" value="KAK8997227.1"/>
    <property type="molecule type" value="Genomic_DNA"/>
</dbReference>
<evidence type="ECO:0000259" key="1">
    <source>
        <dbReference type="Pfam" id="PF13456"/>
    </source>
</evidence>
<dbReference type="Pfam" id="PF13456">
    <property type="entry name" value="RVT_3"/>
    <property type="match status" value="1"/>
</dbReference>
<dbReference type="InterPro" id="IPR002156">
    <property type="entry name" value="RNaseH_domain"/>
</dbReference>
<reference evidence="2 3" key="1">
    <citation type="journal article" date="2024" name="G3 (Bethesda)">
        <title>Genome assembly of Hibiscus sabdariffa L. provides insights into metabolisms of medicinal natural products.</title>
        <authorList>
            <person name="Kim T."/>
        </authorList>
    </citation>
    <scope>NUCLEOTIDE SEQUENCE [LARGE SCALE GENOMIC DNA]</scope>
    <source>
        <strain evidence="2">TK-2024</strain>
        <tissue evidence="2">Old leaves</tissue>
    </source>
</reference>
<dbReference type="InterPro" id="IPR044730">
    <property type="entry name" value="RNase_H-like_dom_plant"/>
</dbReference>
<dbReference type="InterPro" id="IPR053151">
    <property type="entry name" value="RNase_H-like"/>
</dbReference>
<proteinExistence type="predicted"/>
<dbReference type="PANTHER" id="PTHR47723">
    <property type="entry name" value="OS05G0353850 PROTEIN"/>
    <property type="match status" value="1"/>
</dbReference>
<sequence length="105" mass="12024">MLLHAWRIGLRNVKLETDNIESYRIVSGCTSAFVTTLLIEDLLELMNRRWSVQLRHISRVQNVVVDKLAALSRAKDMGELVWCDPPGEVLDALHNDRFAFNSVTM</sequence>
<keyword evidence="3" id="KW-1185">Reference proteome</keyword>
<feature type="domain" description="RNase H type-1" evidence="1">
    <location>
        <begin position="3"/>
        <end position="70"/>
    </location>
</feature>
<accession>A0ABR2Q988</accession>
<dbReference type="CDD" id="cd06222">
    <property type="entry name" value="RNase_H_like"/>
    <property type="match status" value="1"/>
</dbReference>
<name>A0ABR2Q988_9ROSI</name>
<dbReference type="PANTHER" id="PTHR47723:SF13">
    <property type="entry name" value="PUTATIVE-RELATED"/>
    <property type="match status" value="1"/>
</dbReference>
<organism evidence="2 3">
    <name type="scientific">Hibiscus sabdariffa</name>
    <name type="common">roselle</name>
    <dbReference type="NCBI Taxonomy" id="183260"/>
    <lineage>
        <taxon>Eukaryota</taxon>
        <taxon>Viridiplantae</taxon>
        <taxon>Streptophyta</taxon>
        <taxon>Embryophyta</taxon>
        <taxon>Tracheophyta</taxon>
        <taxon>Spermatophyta</taxon>
        <taxon>Magnoliopsida</taxon>
        <taxon>eudicotyledons</taxon>
        <taxon>Gunneridae</taxon>
        <taxon>Pentapetalae</taxon>
        <taxon>rosids</taxon>
        <taxon>malvids</taxon>
        <taxon>Malvales</taxon>
        <taxon>Malvaceae</taxon>
        <taxon>Malvoideae</taxon>
        <taxon>Hibiscus</taxon>
    </lineage>
</organism>
<gene>
    <name evidence="2" type="ORF">V6N11_020711</name>
</gene>
<comment type="caution">
    <text evidence="2">The sequence shown here is derived from an EMBL/GenBank/DDBJ whole genome shotgun (WGS) entry which is preliminary data.</text>
</comment>
<evidence type="ECO:0000313" key="2">
    <source>
        <dbReference type="EMBL" id="KAK8997227.1"/>
    </source>
</evidence>
<protein>
    <recommendedName>
        <fullName evidence="1">RNase H type-1 domain-containing protein</fullName>
    </recommendedName>
</protein>
<dbReference type="Proteomes" id="UP001396334">
    <property type="component" value="Unassembled WGS sequence"/>
</dbReference>